<keyword evidence="8" id="KW-1003">Cell membrane</keyword>
<feature type="transmembrane region" description="Helical" evidence="19">
    <location>
        <begin position="210"/>
        <end position="229"/>
    </location>
</feature>
<evidence type="ECO:0000313" key="20">
    <source>
        <dbReference type="EMBL" id="MDR6237252.1"/>
    </source>
</evidence>
<comment type="catalytic activity">
    <reaction evidence="1 18">
        <text>a 1,2-diacyl-sn-glycero-3-phosphate + CTP + H(+) = a CDP-1,2-diacyl-sn-glycerol + diphosphate</text>
        <dbReference type="Rhea" id="RHEA:16229"/>
        <dbReference type="ChEBI" id="CHEBI:15378"/>
        <dbReference type="ChEBI" id="CHEBI:33019"/>
        <dbReference type="ChEBI" id="CHEBI:37563"/>
        <dbReference type="ChEBI" id="CHEBI:58332"/>
        <dbReference type="ChEBI" id="CHEBI:58608"/>
        <dbReference type="EC" id="2.7.7.41"/>
    </reaction>
</comment>
<evidence type="ECO:0000313" key="21">
    <source>
        <dbReference type="Proteomes" id="UP001185092"/>
    </source>
</evidence>
<evidence type="ECO:0000256" key="14">
    <source>
        <dbReference type="ARBA" id="ARBA00023098"/>
    </source>
</evidence>
<dbReference type="AlphaFoldDB" id="A0AAE4BRH9"/>
<evidence type="ECO:0000256" key="6">
    <source>
        <dbReference type="ARBA" id="ARBA00012487"/>
    </source>
</evidence>
<evidence type="ECO:0000256" key="9">
    <source>
        <dbReference type="ARBA" id="ARBA00022516"/>
    </source>
</evidence>
<sequence length="273" mass="30605">MSKFNNLTQRIITGIIGVVILISGIYWDEWTYFLLFLTLCIFTQREFYKLVGIDGQIPLKTFGTFCGAVLFTLIFLIEKGSIDSKYLFAIFPLLSVSYLVKLYKKDEKKPFTNLAFTFMGIVYIAVPISLINVIAFSQGGKYEWQMIVGLLLLLWASDTGAYFAGVNFGKRKLFERVSPKKSWEGFFGGALLSLGIACLISLYFTNLALWEWLCLSVITIIAGTYGDLVESLFKRSISIKDSASSIPGHGGFLDRFDGLLLATPFIVAFLKLL</sequence>
<evidence type="ECO:0000256" key="4">
    <source>
        <dbReference type="ARBA" id="ARBA00005189"/>
    </source>
</evidence>
<gene>
    <name evidence="20" type="ORF">HNQ88_000228</name>
</gene>
<keyword evidence="12 18" id="KW-0548">Nucleotidyltransferase</keyword>
<evidence type="ECO:0000256" key="5">
    <source>
        <dbReference type="ARBA" id="ARBA00010185"/>
    </source>
</evidence>
<dbReference type="PROSITE" id="PS01315">
    <property type="entry name" value="CDS"/>
    <property type="match status" value="1"/>
</dbReference>
<dbReference type="Proteomes" id="UP001185092">
    <property type="component" value="Unassembled WGS sequence"/>
</dbReference>
<keyword evidence="13 19" id="KW-1133">Transmembrane helix</keyword>
<keyword evidence="10 18" id="KW-0808">Transferase</keyword>
<evidence type="ECO:0000256" key="15">
    <source>
        <dbReference type="ARBA" id="ARBA00023136"/>
    </source>
</evidence>
<feature type="transmembrane region" description="Helical" evidence="19">
    <location>
        <begin position="144"/>
        <end position="164"/>
    </location>
</feature>
<keyword evidence="15 19" id="KW-0472">Membrane</keyword>
<dbReference type="EMBL" id="JAVDQD010000001">
    <property type="protein sequence ID" value="MDR6237252.1"/>
    <property type="molecule type" value="Genomic_DNA"/>
</dbReference>
<organism evidence="20 21">
    <name type="scientific">Aureibacter tunicatorum</name>
    <dbReference type="NCBI Taxonomy" id="866807"/>
    <lineage>
        <taxon>Bacteria</taxon>
        <taxon>Pseudomonadati</taxon>
        <taxon>Bacteroidota</taxon>
        <taxon>Cytophagia</taxon>
        <taxon>Cytophagales</taxon>
        <taxon>Persicobacteraceae</taxon>
        <taxon>Aureibacter</taxon>
    </lineage>
</organism>
<accession>A0AAE4BRH9</accession>
<dbReference type="GO" id="GO:0004605">
    <property type="term" value="F:phosphatidate cytidylyltransferase activity"/>
    <property type="evidence" value="ECO:0007669"/>
    <property type="project" value="UniProtKB-EC"/>
</dbReference>
<dbReference type="PANTHER" id="PTHR46382">
    <property type="entry name" value="PHOSPHATIDATE CYTIDYLYLTRANSFERASE"/>
    <property type="match status" value="1"/>
</dbReference>
<evidence type="ECO:0000256" key="17">
    <source>
        <dbReference type="ARBA" id="ARBA00023264"/>
    </source>
</evidence>
<feature type="transmembrane region" description="Helical" evidence="19">
    <location>
        <begin position="7"/>
        <end position="26"/>
    </location>
</feature>
<dbReference type="Pfam" id="PF01148">
    <property type="entry name" value="CTP_transf_1"/>
    <property type="match status" value="1"/>
</dbReference>
<evidence type="ECO:0000256" key="12">
    <source>
        <dbReference type="ARBA" id="ARBA00022695"/>
    </source>
</evidence>
<evidence type="ECO:0000256" key="8">
    <source>
        <dbReference type="ARBA" id="ARBA00022475"/>
    </source>
</evidence>
<evidence type="ECO:0000256" key="10">
    <source>
        <dbReference type="ARBA" id="ARBA00022679"/>
    </source>
</evidence>
<dbReference type="InterPro" id="IPR000374">
    <property type="entry name" value="PC_trans"/>
</dbReference>
<evidence type="ECO:0000256" key="11">
    <source>
        <dbReference type="ARBA" id="ARBA00022692"/>
    </source>
</evidence>
<feature type="transmembrane region" description="Helical" evidence="19">
    <location>
        <begin position="115"/>
        <end position="138"/>
    </location>
</feature>
<name>A0AAE4BRH9_9BACT</name>
<comment type="pathway">
    <text evidence="3 18">Phospholipid metabolism; CDP-diacylglycerol biosynthesis; CDP-diacylglycerol from sn-glycerol 3-phosphate: step 3/3.</text>
</comment>
<evidence type="ECO:0000256" key="16">
    <source>
        <dbReference type="ARBA" id="ARBA00023209"/>
    </source>
</evidence>
<evidence type="ECO:0000256" key="2">
    <source>
        <dbReference type="ARBA" id="ARBA00004651"/>
    </source>
</evidence>
<dbReference type="GO" id="GO:0005886">
    <property type="term" value="C:plasma membrane"/>
    <property type="evidence" value="ECO:0007669"/>
    <property type="project" value="UniProtKB-SubCell"/>
</dbReference>
<evidence type="ECO:0000256" key="18">
    <source>
        <dbReference type="RuleBase" id="RU003938"/>
    </source>
</evidence>
<evidence type="ECO:0000256" key="13">
    <source>
        <dbReference type="ARBA" id="ARBA00022989"/>
    </source>
</evidence>
<dbReference type="GO" id="GO:0016024">
    <property type="term" value="P:CDP-diacylglycerol biosynthetic process"/>
    <property type="evidence" value="ECO:0007669"/>
    <property type="project" value="TreeGrafter"/>
</dbReference>
<feature type="transmembrane region" description="Helical" evidence="19">
    <location>
        <begin position="185"/>
        <end position="204"/>
    </location>
</feature>
<keyword evidence="9" id="KW-0444">Lipid biosynthesis</keyword>
<dbReference type="PANTHER" id="PTHR46382:SF1">
    <property type="entry name" value="PHOSPHATIDATE CYTIDYLYLTRANSFERASE"/>
    <property type="match status" value="1"/>
</dbReference>
<proteinExistence type="inferred from homology"/>
<comment type="pathway">
    <text evidence="4">Lipid metabolism.</text>
</comment>
<reference evidence="20" key="1">
    <citation type="submission" date="2023-07" db="EMBL/GenBank/DDBJ databases">
        <title>Genomic Encyclopedia of Type Strains, Phase IV (KMG-IV): sequencing the most valuable type-strain genomes for metagenomic binning, comparative biology and taxonomic classification.</title>
        <authorList>
            <person name="Goeker M."/>
        </authorList>
    </citation>
    <scope>NUCLEOTIDE SEQUENCE</scope>
    <source>
        <strain evidence="20">DSM 26174</strain>
    </source>
</reference>
<evidence type="ECO:0000256" key="1">
    <source>
        <dbReference type="ARBA" id="ARBA00001698"/>
    </source>
</evidence>
<evidence type="ECO:0000256" key="19">
    <source>
        <dbReference type="SAM" id="Phobius"/>
    </source>
</evidence>
<evidence type="ECO:0000256" key="3">
    <source>
        <dbReference type="ARBA" id="ARBA00005119"/>
    </source>
</evidence>
<keyword evidence="11 18" id="KW-0812">Transmembrane</keyword>
<keyword evidence="21" id="KW-1185">Reference proteome</keyword>
<comment type="similarity">
    <text evidence="5 18">Belongs to the CDS family.</text>
</comment>
<comment type="subcellular location">
    <subcellularLocation>
        <location evidence="2">Cell membrane</location>
        <topology evidence="2">Multi-pass membrane protein</topology>
    </subcellularLocation>
</comment>
<feature type="transmembrane region" description="Helical" evidence="19">
    <location>
        <begin position="60"/>
        <end position="78"/>
    </location>
</feature>
<dbReference type="EC" id="2.7.7.41" evidence="6 18"/>
<evidence type="ECO:0000256" key="7">
    <source>
        <dbReference type="ARBA" id="ARBA00019373"/>
    </source>
</evidence>
<keyword evidence="14" id="KW-0443">Lipid metabolism</keyword>
<keyword evidence="16" id="KW-0594">Phospholipid biosynthesis</keyword>
<feature type="transmembrane region" description="Helical" evidence="19">
    <location>
        <begin position="84"/>
        <end position="103"/>
    </location>
</feature>
<comment type="caution">
    <text evidence="20">The sequence shown here is derived from an EMBL/GenBank/DDBJ whole genome shotgun (WGS) entry which is preliminary data.</text>
</comment>
<keyword evidence="17" id="KW-1208">Phospholipid metabolism</keyword>
<protein>
    <recommendedName>
        <fullName evidence="7 18">Phosphatidate cytidylyltransferase</fullName>
        <ecNumber evidence="6 18">2.7.7.41</ecNumber>
    </recommendedName>
</protein>